<evidence type="ECO:0000256" key="1">
    <source>
        <dbReference type="SAM" id="MobiDB-lite"/>
    </source>
</evidence>
<sequence length="178" mass="19464">MRCHCPCPRPWPLRGRTATYLGPDVQAHHPHVTTGRTQIATGSDPSAGGAEGLAEARPRAFIYDRHATTSTVILDIRLDRCLAYAKSRGWELAGIWLDLGDHALGQHRPQFGALCVAMDAATGPIVCLVDDWDRLTRDASQSSVMRHRVAHTGGHCVTAEGESDESAEKERARLRTPH</sequence>
<evidence type="ECO:0000313" key="4">
    <source>
        <dbReference type="Proteomes" id="UP000244201"/>
    </source>
</evidence>
<organism evidence="3 4">
    <name type="scientific">Streptomyces lunaelactis</name>
    <dbReference type="NCBI Taxonomy" id="1535768"/>
    <lineage>
        <taxon>Bacteria</taxon>
        <taxon>Bacillati</taxon>
        <taxon>Actinomycetota</taxon>
        <taxon>Actinomycetes</taxon>
        <taxon>Kitasatosporales</taxon>
        <taxon>Streptomycetaceae</taxon>
        <taxon>Streptomyces</taxon>
    </lineage>
</organism>
<accession>A0A2R4T439</accession>
<dbReference type="Gene3D" id="3.40.50.1390">
    <property type="entry name" value="Resolvase, N-terminal catalytic domain"/>
    <property type="match status" value="1"/>
</dbReference>
<feature type="region of interest" description="Disordered" evidence="1">
    <location>
        <begin position="155"/>
        <end position="178"/>
    </location>
</feature>
<dbReference type="Proteomes" id="UP000244201">
    <property type="component" value="Chromosome"/>
</dbReference>
<evidence type="ECO:0000259" key="2">
    <source>
        <dbReference type="Pfam" id="PF00239"/>
    </source>
</evidence>
<evidence type="ECO:0000313" key="3">
    <source>
        <dbReference type="EMBL" id="AVZ73910.1"/>
    </source>
</evidence>
<dbReference type="GO" id="GO:0000150">
    <property type="term" value="F:DNA strand exchange activity"/>
    <property type="evidence" value="ECO:0007669"/>
    <property type="project" value="InterPro"/>
</dbReference>
<dbReference type="SUPFAM" id="SSF53041">
    <property type="entry name" value="Resolvase-like"/>
    <property type="match status" value="1"/>
</dbReference>
<dbReference type="InterPro" id="IPR036162">
    <property type="entry name" value="Resolvase-like_N_sf"/>
</dbReference>
<feature type="domain" description="Resolvase/invertase-type recombinase catalytic" evidence="2">
    <location>
        <begin position="61"/>
        <end position="171"/>
    </location>
</feature>
<keyword evidence="4" id="KW-1185">Reference proteome</keyword>
<reference evidence="3 4" key="1">
    <citation type="submission" date="2018-01" db="EMBL/GenBank/DDBJ databases">
        <title>Complete genome sequence of Streptomyces lunaelactis MM109T, a Ferroverdin A producer isolated from cave moonmilk deposits.</title>
        <authorList>
            <person name="Naome A."/>
            <person name="Martinet L."/>
            <person name="Maciejewska M."/>
            <person name="Anderssen S."/>
            <person name="Adam D."/>
            <person name="Tenconi E."/>
            <person name="Deflandre B."/>
            <person name="Arguelles-Arias A."/>
            <person name="Calusinska M."/>
            <person name="Copieters W."/>
            <person name="Karim L."/>
            <person name="Hanikenne M."/>
            <person name="Baurain D."/>
            <person name="van Wezel G."/>
            <person name="Smargiasso N."/>
            <person name="de Pauw E."/>
            <person name="Delfosse P."/>
            <person name="Rigali S."/>
        </authorList>
    </citation>
    <scope>NUCLEOTIDE SEQUENCE [LARGE SCALE GENOMIC DNA]</scope>
    <source>
        <strain evidence="3 4">MM109</strain>
    </source>
</reference>
<dbReference type="GO" id="GO:0003677">
    <property type="term" value="F:DNA binding"/>
    <property type="evidence" value="ECO:0007669"/>
    <property type="project" value="InterPro"/>
</dbReference>
<name>A0A2R4T439_9ACTN</name>
<dbReference type="InterPro" id="IPR006119">
    <property type="entry name" value="Resolv_N"/>
</dbReference>
<dbReference type="AlphaFoldDB" id="A0A2R4T439"/>
<proteinExistence type="predicted"/>
<gene>
    <name evidence="3" type="ORF">SLUN_18760</name>
</gene>
<protein>
    <recommendedName>
        <fullName evidence="2">Resolvase/invertase-type recombinase catalytic domain-containing protein</fullName>
    </recommendedName>
</protein>
<feature type="compositionally biased region" description="Basic and acidic residues" evidence="1">
    <location>
        <begin position="166"/>
        <end position="178"/>
    </location>
</feature>
<dbReference type="KEGG" id="slk:SLUN_18760"/>
<dbReference type="Pfam" id="PF00239">
    <property type="entry name" value="Resolvase"/>
    <property type="match status" value="1"/>
</dbReference>
<dbReference type="EMBL" id="CP026304">
    <property type="protein sequence ID" value="AVZ73910.1"/>
    <property type="molecule type" value="Genomic_DNA"/>
</dbReference>